<evidence type="ECO:0000256" key="1">
    <source>
        <dbReference type="SAM" id="Phobius"/>
    </source>
</evidence>
<evidence type="ECO:0008006" key="4">
    <source>
        <dbReference type="Google" id="ProtNLM"/>
    </source>
</evidence>
<organism evidence="2 3">
    <name type="scientific">Brochothrix campestris FSL F6-1037</name>
    <dbReference type="NCBI Taxonomy" id="1265861"/>
    <lineage>
        <taxon>Bacteria</taxon>
        <taxon>Bacillati</taxon>
        <taxon>Bacillota</taxon>
        <taxon>Bacilli</taxon>
        <taxon>Bacillales</taxon>
        <taxon>Listeriaceae</taxon>
        <taxon>Brochothrix</taxon>
    </lineage>
</organism>
<dbReference type="STRING" id="1265861.BCAMP_00215"/>
<dbReference type="EMBL" id="AODH01000001">
    <property type="protein sequence ID" value="EUJ42176.1"/>
    <property type="molecule type" value="Genomic_DNA"/>
</dbReference>
<comment type="caution">
    <text evidence="2">The sequence shown here is derived from an EMBL/GenBank/DDBJ whole genome shotgun (WGS) entry which is preliminary data.</text>
</comment>
<keyword evidence="1" id="KW-1133">Transmembrane helix</keyword>
<keyword evidence="1" id="KW-0812">Transmembrane</keyword>
<feature type="transmembrane region" description="Helical" evidence="1">
    <location>
        <begin position="45"/>
        <end position="68"/>
    </location>
</feature>
<feature type="transmembrane region" description="Helical" evidence="1">
    <location>
        <begin position="6"/>
        <end position="24"/>
    </location>
</feature>
<reference evidence="2 3" key="1">
    <citation type="submission" date="2012-12" db="EMBL/GenBank/DDBJ databases">
        <title>Novel taxa of Listeriaceae from agricultural environments in the United States.</title>
        <authorList>
            <person name="den Bakker H.C."/>
            <person name="Allred A."/>
            <person name="Warchocki S."/>
            <person name="Wright E.M."/>
            <person name="Burrell A."/>
            <person name="Nightingale K.K."/>
            <person name="Kephart D."/>
            <person name="Wiedmann M."/>
        </authorList>
    </citation>
    <scope>NUCLEOTIDE SEQUENCE [LARGE SCALE GENOMIC DNA]</scope>
    <source>
        <strain evidence="2 3">FSL F6-1037</strain>
    </source>
</reference>
<accession>W7D2P7</accession>
<feature type="transmembrane region" description="Helical" evidence="1">
    <location>
        <begin position="74"/>
        <end position="91"/>
    </location>
</feature>
<dbReference type="InterPro" id="IPR036259">
    <property type="entry name" value="MFS_trans_sf"/>
</dbReference>
<dbReference type="AlphaFoldDB" id="W7D2P7"/>
<gene>
    <name evidence="2" type="ORF">BCAMP_00215</name>
</gene>
<dbReference type="Gene3D" id="1.20.1250.20">
    <property type="entry name" value="MFS general substrate transporter like domains"/>
    <property type="match status" value="1"/>
</dbReference>
<dbReference type="SUPFAM" id="SSF103473">
    <property type="entry name" value="MFS general substrate transporter"/>
    <property type="match status" value="1"/>
</dbReference>
<keyword evidence="3" id="KW-1185">Reference proteome</keyword>
<keyword evidence="1" id="KW-0472">Membrane</keyword>
<evidence type="ECO:0000313" key="3">
    <source>
        <dbReference type="Proteomes" id="UP000019243"/>
    </source>
</evidence>
<dbReference type="Proteomes" id="UP000019243">
    <property type="component" value="Unassembled WGS sequence"/>
</dbReference>
<protein>
    <recommendedName>
        <fullName evidence="4">MFS transporter</fullName>
    </recommendedName>
</protein>
<proteinExistence type="predicted"/>
<name>W7D2P7_9LIST</name>
<evidence type="ECO:0000313" key="2">
    <source>
        <dbReference type="EMBL" id="EUJ42176.1"/>
    </source>
</evidence>
<sequence length="100" mass="10912">MFYWSNRSFAVIIVGIVLALAALLGTPRLLSLNARLGPPELKTSYFAFTTLAAQLAFFVGPVVGLSIYQYQTALLFYVLIGCALLYGLCAIKSQTESTRL</sequence>